<comment type="caution">
    <text evidence="1">The sequence shown here is derived from an EMBL/GenBank/DDBJ whole genome shotgun (WGS) entry which is preliminary data.</text>
</comment>
<reference evidence="1 2" key="1">
    <citation type="journal article" date="2015" name="Genome Biol. Evol.">
        <title>Comparative Genomics of a Bacterivorous Green Alga Reveals Evolutionary Causalities and Consequences of Phago-Mixotrophic Mode of Nutrition.</title>
        <authorList>
            <person name="Burns J.A."/>
            <person name="Paasch A."/>
            <person name="Narechania A."/>
            <person name="Kim E."/>
        </authorList>
    </citation>
    <scope>NUCLEOTIDE SEQUENCE [LARGE SCALE GENOMIC DNA]</scope>
    <source>
        <strain evidence="1 2">PLY_AMNH</strain>
    </source>
</reference>
<name>A0AAE0BDQ6_9CHLO</name>
<evidence type="ECO:0000313" key="1">
    <source>
        <dbReference type="EMBL" id="KAK3234512.1"/>
    </source>
</evidence>
<gene>
    <name evidence="1" type="ORF">CYMTET_55063</name>
</gene>
<accession>A0AAE0BDQ6</accession>
<evidence type="ECO:0000313" key="2">
    <source>
        <dbReference type="Proteomes" id="UP001190700"/>
    </source>
</evidence>
<sequence>MREAFPKDFAGQLLAMTDMCVRLEHANRLFVDARCAAWKEALDHLTSRDQPVFLCLVEAYPVLPSDRVRFITQLAMLLK</sequence>
<organism evidence="1 2">
    <name type="scientific">Cymbomonas tetramitiformis</name>
    <dbReference type="NCBI Taxonomy" id="36881"/>
    <lineage>
        <taxon>Eukaryota</taxon>
        <taxon>Viridiplantae</taxon>
        <taxon>Chlorophyta</taxon>
        <taxon>Pyramimonadophyceae</taxon>
        <taxon>Pyramimonadales</taxon>
        <taxon>Pyramimonadaceae</taxon>
        <taxon>Cymbomonas</taxon>
    </lineage>
</organism>
<proteinExistence type="predicted"/>
<protein>
    <submittedName>
        <fullName evidence="1">Uncharacterized protein</fullName>
    </submittedName>
</protein>
<dbReference type="Proteomes" id="UP001190700">
    <property type="component" value="Unassembled WGS sequence"/>
</dbReference>
<keyword evidence="2" id="KW-1185">Reference proteome</keyword>
<dbReference type="AlphaFoldDB" id="A0AAE0BDQ6"/>
<dbReference type="EMBL" id="LGRX02035483">
    <property type="protein sequence ID" value="KAK3234512.1"/>
    <property type="molecule type" value="Genomic_DNA"/>
</dbReference>